<accession>A0ABQ8SWH0</accession>
<name>A0ABQ8SWH0_PERAM</name>
<gene>
    <name evidence="1" type="ORF">ANN_14123</name>
</gene>
<protein>
    <submittedName>
        <fullName evidence="1">Uncharacterized protein</fullName>
    </submittedName>
</protein>
<proteinExistence type="predicted"/>
<comment type="caution">
    <text evidence="1">The sequence shown here is derived from an EMBL/GenBank/DDBJ whole genome shotgun (WGS) entry which is preliminary data.</text>
</comment>
<dbReference type="Proteomes" id="UP001148838">
    <property type="component" value="Unassembled WGS sequence"/>
</dbReference>
<dbReference type="EMBL" id="JAJSOF020000019">
    <property type="protein sequence ID" value="KAJ4438184.1"/>
    <property type="molecule type" value="Genomic_DNA"/>
</dbReference>
<evidence type="ECO:0000313" key="1">
    <source>
        <dbReference type="EMBL" id="KAJ4438184.1"/>
    </source>
</evidence>
<sequence length="402" mass="46161">MQSFRVVVMLTGTRDHVIYRRWITSYGVMLNNGFILRSQKQLMTLGTISHCVNEIGGSEIFGEMRPRIRHRLPDIRLIVGENLGKHLTREVTRLPGILIIQACRRLRSTIWLFYKTRSCHAGTGRARTSRGEGNARVPEQGVRTGNTAPSLMLACNEFQSLGRAIVKEAVYEEVRWDGIVSIVSWRERVFRCGGKKEPFYFKNLDSPFSINLQEYTNREHNRGALKYTTEYEEMASLLCFHGYQFKACRGSLYVVMWLADEPREFNLPTLPQRRITYVPEKLPSKYGVHSEEYVPIRTVESAIETVTTTVLVALITVADVVIVTMDVVTTVVMVDVLIVIMMVDVRLKHEGVRVEDRDFFLITRCNKHNRPSTAERTSANIELRHTRQSEPNIVSVMDNDYV</sequence>
<organism evidence="1 2">
    <name type="scientific">Periplaneta americana</name>
    <name type="common">American cockroach</name>
    <name type="synonym">Blatta americana</name>
    <dbReference type="NCBI Taxonomy" id="6978"/>
    <lineage>
        <taxon>Eukaryota</taxon>
        <taxon>Metazoa</taxon>
        <taxon>Ecdysozoa</taxon>
        <taxon>Arthropoda</taxon>
        <taxon>Hexapoda</taxon>
        <taxon>Insecta</taxon>
        <taxon>Pterygota</taxon>
        <taxon>Neoptera</taxon>
        <taxon>Polyneoptera</taxon>
        <taxon>Dictyoptera</taxon>
        <taxon>Blattodea</taxon>
        <taxon>Blattoidea</taxon>
        <taxon>Blattidae</taxon>
        <taxon>Blattinae</taxon>
        <taxon>Periplaneta</taxon>
    </lineage>
</organism>
<keyword evidence="2" id="KW-1185">Reference proteome</keyword>
<reference evidence="1 2" key="1">
    <citation type="journal article" date="2022" name="Allergy">
        <title>Genome assembly and annotation of Periplaneta americana reveal a comprehensive cockroach allergen profile.</title>
        <authorList>
            <person name="Wang L."/>
            <person name="Xiong Q."/>
            <person name="Saelim N."/>
            <person name="Wang L."/>
            <person name="Nong W."/>
            <person name="Wan A.T."/>
            <person name="Shi M."/>
            <person name="Liu X."/>
            <person name="Cao Q."/>
            <person name="Hui J.H.L."/>
            <person name="Sookrung N."/>
            <person name="Leung T.F."/>
            <person name="Tungtrongchitr A."/>
            <person name="Tsui S.K.W."/>
        </authorList>
    </citation>
    <scope>NUCLEOTIDE SEQUENCE [LARGE SCALE GENOMIC DNA]</scope>
    <source>
        <strain evidence="1">PWHHKU_190912</strain>
    </source>
</reference>
<evidence type="ECO:0000313" key="2">
    <source>
        <dbReference type="Proteomes" id="UP001148838"/>
    </source>
</evidence>